<dbReference type="Proteomes" id="UP000435112">
    <property type="component" value="Unassembled WGS sequence"/>
</dbReference>
<gene>
    <name evidence="3" type="ORF">PR001_g5524</name>
    <name evidence="2" type="ORF">PR002_g14010</name>
    <name evidence="4" type="ORF">PR003_g5225</name>
</gene>
<accession>A0A6A3NS79</accession>
<feature type="compositionally biased region" description="Polar residues" evidence="1">
    <location>
        <begin position="327"/>
        <end position="336"/>
    </location>
</feature>
<feature type="region of interest" description="Disordered" evidence="1">
    <location>
        <begin position="327"/>
        <end position="350"/>
    </location>
</feature>
<comment type="caution">
    <text evidence="3">The sequence shown here is derived from an EMBL/GenBank/DDBJ whole genome shotgun (WGS) entry which is preliminary data.</text>
</comment>
<keyword evidence="6" id="KW-1185">Reference proteome</keyword>
<feature type="compositionally biased region" description="Polar residues" evidence="1">
    <location>
        <begin position="263"/>
        <end position="275"/>
    </location>
</feature>
<evidence type="ECO:0000313" key="2">
    <source>
        <dbReference type="EMBL" id="KAE9015166.1"/>
    </source>
</evidence>
<sequence>MAIGWADLTVGERCDARWTGCGRGQAAAAPTERGQRGHTTPLDHLTTGAQPSEQHVLVGLPHQHTTDAAVSPRLSAPQRYTPTPLANPRSLEHFVKMMVEPRYTSVMRSTRSGNYYNVPISADAMASRELSPEMSTFASYDGFEYEAVAAAWGTTSMRRLPALAQRRDLNAALDGVAPSKDPHTFQPAFAFDLNQLVSSLTKGSSSSRKSSFASSRSASGEPAPEPMPESCQIPVLPVDLDASPPRQRGRRGALSGDELTRPYGSSSTAPPKNSIISYSINKRKQKRLAAKALAAASVNGQNFEVAVADAGKEHQPQYVPRYVPQYQSDVTLSPPTRSREPSLDQQSYAL</sequence>
<evidence type="ECO:0000313" key="6">
    <source>
        <dbReference type="Proteomes" id="UP000434957"/>
    </source>
</evidence>
<feature type="compositionally biased region" description="Low complexity" evidence="1">
    <location>
        <begin position="202"/>
        <end position="220"/>
    </location>
</feature>
<dbReference type="EMBL" id="QXFT01000213">
    <property type="protein sequence ID" value="KAE9350745.1"/>
    <property type="molecule type" value="Genomic_DNA"/>
</dbReference>
<organism evidence="3 5">
    <name type="scientific">Phytophthora rubi</name>
    <dbReference type="NCBI Taxonomy" id="129364"/>
    <lineage>
        <taxon>Eukaryota</taxon>
        <taxon>Sar</taxon>
        <taxon>Stramenopiles</taxon>
        <taxon>Oomycota</taxon>
        <taxon>Peronosporomycetes</taxon>
        <taxon>Peronosporales</taxon>
        <taxon>Peronosporaceae</taxon>
        <taxon>Phytophthora</taxon>
    </lineage>
</organism>
<protein>
    <submittedName>
        <fullName evidence="3">Uncharacterized protein</fullName>
    </submittedName>
</protein>
<dbReference type="Proteomes" id="UP000429607">
    <property type="component" value="Unassembled WGS sequence"/>
</dbReference>
<evidence type="ECO:0000313" key="3">
    <source>
        <dbReference type="EMBL" id="KAE9044046.1"/>
    </source>
</evidence>
<dbReference type="AlphaFoldDB" id="A0A6A3NS79"/>
<dbReference type="EMBL" id="QXFV01000247">
    <property type="protein sequence ID" value="KAE9044046.1"/>
    <property type="molecule type" value="Genomic_DNA"/>
</dbReference>
<dbReference type="EMBL" id="QXFU01000953">
    <property type="protein sequence ID" value="KAE9015166.1"/>
    <property type="molecule type" value="Genomic_DNA"/>
</dbReference>
<dbReference type="OrthoDB" id="111276at2759"/>
<evidence type="ECO:0000313" key="5">
    <source>
        <dbReference type="Proteomes" id="UP000429607"/>
    </source>
</evidence>
<name>A0A6A3NS79_9STRA</name>
<evidence type="ECO:0000256" key="1">
    <source>
        <dbReference type="SAM" id="MobiDB-lite"/>
    </source>
</evidence>
<feature type="region of interest" description="Disordered" evidence="1">
    <location>
        <begin position="202"/>
        <end position="275"/>
    </location>
</feature>
<evidence type="ECO:0000313" key="4">
    <source>
        <dbReference type="EMBL" id="KAE9350745.1"/>
    </source>
</evidence>
<proteinExistence type="predicted"/>
<evidence type="ECO:0000313" key="7">
    <source>
        <dbReference type="Proteomes" id="UP000435112"/>
    </source>
</evidence>
<dbReference type="Proteomes" id="UP000434957">
    <property type="component" value="Unassembled WGS sequence"/>
</dbReference>
<reference evidence="5 7" key="1">
    <citation type="submission" date="2018-09" db="EMBL/GenBank/DDBJ databases">
        <title>Genomic investigation of the strawberry pathogen Phytophthora fragariae indicates pathogenicity is determined by transcriptional variation in three key races.</title>
        <authorList>
            <person name="Adams T.M."/>
            <person name="Armitage A.D."/>
            <person name="Sobczyk M.K."/>
            <person name="Bates H.J."/>
            <person name="Dunwell J.M."/>
            <person name="Nellist C.F."/>
            <person name="Harrison R.J."/>
        </authorList>
    </citation>
    <scope>NUCLEOTIDE SEQUENCE [LARGE SCALE GENOMIC DNA]</scope>
    <source>
        <strain evidence="3 5">SCRP249</strain>
        <strain evidence="2 7">SCRP324</strain>
        <strain evidence="4 6">SCRP333</strain>
    </source>
</reference>